<evidence type="ECO:0000313" key="6">
    <source>
        <dbReference type="Proteomes" id="UP000509345"/>
    </source>
</evidence>
<dbReference type="Gene3D" id="3.90.70.10">
    <property type="entry name" value="Cysteine proteinases"/>
    <property type="match status" value="1"/>
</dbReference>
<dbReference type="GeneID" id="87633470"/>
<reference evidence="3 5" key="1">
    <citation type="submission" date="2020-01" db="EMBL/GenBank/DDBJ databases">
        <title>Insect and environment-associated Actinomycetes.</title>
        <authorList>
            <person name="Currrie C."/>
            <person name="Chevrette M."/>
            <person name="Carlson C."/>
            <person name="Stubbendieck R."/>
            <person name="Wendt-Pienkowski E."/>
        </authorList>
    </citation>
    <scope>NUCLEOTIDE SEQUENCE [LARGE SCALE GENOMIC DNA]</scope>
    <source>
        <strain evidence="3 5">SID14438</strain>
    </source>
</reference>
<dbReference type="InterPro" id="IPR022118">
    <property type="entry name" value="Peptidase_C70_AvrRpt2"/>
</dbReference>
<dbReference type="Proteomes" id="UP001456562">
    <property type="component" value="Unassembled WGS sequence"/>
</dbReference>
<evidence type="ECO:0000313" key="7">
    <source>
        <dbReference type="Proteomes" id="UP001456562"/>
    </source>
</evidence>
<dbReference type="RefSeq" id="WP_031124693.1">
    <property type="nucleotide sequence ID" value="NZ_CP054926.1"/>
</dbReference>
<evidence type="ECO:0000313" key="3">
    <source>
        <dbReference type="EMBL" id="NEB68665.1"/>
    </source>
</evidence>
<gene>
    <name evidence="2" type="ORF">ABR748_38185</name>
    <name evidence="3" type="ORF">G3I39_16645</name>
    <name evidence="4" type="ORF">HUT09_19705</name>
</gene>
<sequence length="198" mass="21494">MKSARIARSAAAAALAIAGTLAGAQSSVAAVLPYTQEVQQGGYWCWAATAVSIQKYHGSQIDQDRFCHVARNIPASRPCPDEGLAWPNIVRGYNATGYSAKWTQSYLPFSTVKKEIDADSPFVMGVTWTNGPSVNSQHTVVVYGYDDSYSTANPTVSYADPGPNSQRRTTVAWNDLGVRTPTSQFKWTDTIHSIRKNG</sequence>
<dbReference type="Pfam" id="PF12385">
    <property type="entry name" value="Peptidase_C70"/>
    <property type="match status" value="1"/>
</dbReference>
<protein>
    <submittedName>
        <fullName evidence="4">C39 family peptidase</fullName>
    </submittedName>
    <submittedName>
        <fullName evidence="2">Papain-like cysteine protease family protein</fullName>
    </submittedName>
</protein>
<dbReference type="EMBL" id="JBEJUE010000083">
    <property type="protein sequence ID" value="MER0429954.1"/>
    <property type="molecule type" value="Genomic_DNA"/>
</dbReference>
<evidence type="ECO:0000313" key="2">
    <source>
        <dbReference type="EMBL" id="MER0429954.1"/>
    </source>
</evidence>
<evidence type="ECO:0000256" key="1">
    <source>
        <dbReference type="SAM" id="SignalP"/>
    </source>
</evidence>
<reference evidence="2 7" key="3">
    <citation type="submission" date="2024-01" db="EMBL/GenBank/DDBJ databases">
        <title>Metagenomic exploration of the rhizosphere soil microbial community and their significance in facilitating the development of wild simulated ginseng.</title>
        <authorList>
            <person name="Huang J."/>
        </authorList>
    </citation>
    <scope>NUCLEOTIDE SEQUENCE [LARGE SCALE GENOMIC DNA]</scope>
    <source>
        <strain evidence="2 7">WY141</strain>
    </source>
</reference>
<evidence type="ECO:0000313" key="4">
    <source>
        <dbReference type="EMBL" id="QKW44573.1"/>
    </source>
</evidence>
<dbReference type="EMBL" id="JAAGME010000708">
    <property type="protein sequence ID" value="NEB68665.1"/>
    <property type="molecule type" value="Genomic_DNA"/>
</dbReference>
<keyword evidence="1" id="KW-0732">Signal</keyword>
<feature type="chain" id="PRO_5044645340" evidence="1">
    <location>
        <begin position="30"/>
        <end position="198"/>
    </location>
</feature>
<keyword evidence="7" id="KW-1185">Reference proteome</keyword>
<evidence type="ECO:0000313" key="5">
    <source>
        <dbReference type="Proteomes" id="UP000471648"/>
    </source>
</evidence>
<accession>A0A6N9VAQ7</accession>
<proteinExistence type="predicted"/>
<reference evidence="4 6" key="2">
    <citation type="submission" date="2020-06" db="EMBL/GenBank/DDBJ databases">
        <title>Genome mining for natural products.</title>
        <authorList>
            <person name="Zhang B."/>
            <person name="Shi J."/>
            <person name="Ge H."/>
        </authorList>
    </citation>
    <scope>NUCLEOTIDE SEQUENCE [LARGE SCALE GENOMIC DNA]</scope>
    <source>
        <strain evidence="4 6">NA06532</strain>
    </source>
</reference>
<name>A0A6N9VAQ7_STRMI</name>
<dbReference type="AlphaFoldDB" id="A0A6N9VAQ7"/>
<feature type="signal peptide" evidence="1">
    <location>
        <begin position="1"/>
        <end position="29"/>
    </location>
</feature>
<organism evidence="3 5">
    <name type="scientific">Streptomyces microflavus</name>
    <name type="common">Streptomyces lipmanii</name>
    <dbReference type="NCBI Taxonomy" id="1919"/>
    <lineage>
        <taxon>Bacteria</taxon>
        <taxon>Bacillati</taxon>
        <taxon>Actinomycetota</taxon>
        <taxon>Actinomycetes</taxon>
        <taxon>Kitasatosporales</taxon>
        <taxon>Streptomycetaceae</taxon>
        <taxon>Streptomyces</taxon>
    </lineage>
</organism>
<dbReference type="EMBL" id="CP054926">
    <property type="protein sequence ID" value="QKW44573.1"/>
    <property type="molecule type" value="Genomic_DNA"/>
</dbReference>
<dbReference type="Proteomes" id="UP000471648">
    <property type="component" value="Unassembled WGS sequence"/>
</dbReference>
<dbReference type="Proteomes" id="UP000509345">
    <property type="component" value="Chromosome"/>
</dbReference>